<dbReference type="CDD" id="cd07010">
    <property type="entry name" value="cupin_PMI_type_I_N_bac"/>
    <property type="match status" value="1"/>
</dbReference>
<gene>
    <name evidence="3" type="ORF">V6256_04275</name>
</gene>
<evidence type="ECO:0000313" key="4">
    <source>
        <dbReference type="Proteomes" id="UP001369082"/>
    </source>
</evidence>
<dbReference type="Gene3D" id="2.60.120.10">
    <property type="entry name" value="Jelly Rolls"/>
    <property type="match status" value="2"/>
</dbReference>
<keyword evidence="2" id="KW-0862">Zinc</keyword>
<keyword evidence="1" id="KW-0479">Metal-binding</keyword>
<protein>
    <submittedName>
        <fullName evidence="3">Class I mannose-6-phosphate isomerase</fullName>
    </submittedName>
</protein>
<name>A0ABU9GNC3_9GAMM</name>
<organism evidence="3 4">
    <name type="scientific">Psychromonas aquatilis</name>
    <dbReference type="NCBI Taxonomy" id="2005072"/>
    <lineage>
        <taxon>Bacteria</taxon>
        <taxon>Pseudomonadati</taxon>
        <taxon>Pseudomonadota</taxon>
        <taxon>Gammaproteobacteria</taxon>
        <taxon>Alteromonadales</taxon>
        <taxon>Psychromonadaceae</taxon>
        <taxon>Psychromonas</taxon>
    </lineage>
</organism>
<dbReference type="RefSeq" id="WP_341596826.1">
    <property type="nucleotide sequence ID" value="NZ_JBAKAZ010000010.1"/>
</dbReference>
<proteinExistence type="predicted"/>
<dbReference type="PANTHER" id="PTHR42742">
    <property type="entry name" value="TRANSCRIPTIONAL REPRESSOR MPRA"/>
    <property type="match status" value="1"/>
</dbReference>
<evidence type="ECO:0000256" key="2">
    <source>
        <dbReference type="ARBA" id="ARBA00022833"/>
    </source>
</evidence>
<keyword evidence="4" id="KW-1185">Reference proteome</keyword>
<comment type="caution">
    <text evidence="3">The sequence shown here is derived from an EMBL/GenBank/DDBJ whole genome shotgun (WGS) entry which is preliminary data.</text>
</comment>
<dbReference type="Proteomes" id="UP001369082">
    <property type="component" value="Unassembled WGS sequence"/>
</dbReference>
<dbReference type="EMBL" id="JBAKAZ010000010">
    <property type="protein sequence ID" value="MEL0628819.1"/>
    <property type="molecule type" value="Genomic_DNA"/>
</dbReference>
<dbReference type="InterPro" id="IPR011051">
    <property type="entry name" value="RmlC_Cupin_sf"/>
</dbReference>
<dbReference type="GO" id="GO:0016853">
    <property type="term" value="F:isomerase activity"/>
    <property type="evidence" value="ECO:0007669"/>
    <property type="project" value="UniProtKB-KW"/>
</dbReference>
<evidence type="ECO:0000313" key="3">
    <source>
        <dbReference type="EMBL" id="MEL0628819.1"/>
    </source>
</evidence>
<evidence type="ECO:0000256" key="1">
    <source>
        <dbReference type="ARBA" id="ARBA00022723"/>
    </source>
</evidence>
<dbReference type="SUPFAM" id="SSF51182">
    <property type="entry name" value="RmlC-like cupins"/>
    <property type="match status" value="1"/>
</dbReference>
<dbReference type="InterPro" id="IPR051804">
    <property type="entry name" value="Carb_Metab_Reg_Kinase/Isom"/>
</dbReference>
<dbReference type="PANTHER" id="PTHR42742:SF3">
    <property type="entry name" value="FRUCTOKINASE"/>
    <property type="match status" value="1"/>
</dbReference>
<keyword evidence="3" id="KW-0413">Isomerase</keyword>
<sequence>MDYQQQLVIFKQNRVWRTYTGGKVLDEMNGEAQPKDSHFPEDWIGSTTQAKNIGREEVCEGLSDAFINGKKTKFDQLIKQDPEYFLGKKHVAAFDNNPMLLVKYLDSSVRLHFQAHPTAEFAQKHLNSRCGKAEAYYVLESRDSIEQPYIYLGFQQSPSRHDFKDMIENQHIDKMEACFEKINISPGDCFYIPGGMPHAIGEGVLIIEIMEPSDLAVRFEFEKSGYVMPVDARFMKKDLDFCLDVFDYNQYSVEDIINQYRQTANLVCKYNESSYKESLIDSATTLSFRVAKSSITGKVDKSEEDFYIGIVTKGDCVITCNGETYHLKQYERFFCPAGLNLLTIESTTGVEILECYPPIAGTL</sequence>
<accession>A0ABU9GNC3</accession>
<dbReference type="InterPro" id="IPR014710">
    <property type="entry name" value="RmlC-like_jellyroll"/>
</dbReference>
<reference evidence="3 4" key="1">
    <citation type="submission" date="2024-02" db="EMBL/GenBank/DDBJ databases">
        <title>Bacteria isolated from the canopy kelp, Nereocystis luetkeana.</title>
        <authorList>
            <person name="Pfister C.A."/>
            <person name="Younker I.T."/>
            <person name="Light S.H."/>
        </authorList>
    </citation>
    <scope>NUCLEOTIDE SEQUENCE [LARGE SCALE GENOMIC DNA]</scope>
    <source>
        <strain evidence="3 4">TI.1.05</strain>
    </source>
</reference>